<keyword evidence="3" id="KW-1185">Reference proteome</keyword>
<evidence type="ECO:0000256" key="1">
    <source>
        <dbReference type="SAM" id="Phobius"/>
    </source>
</evidence>
<keyword evidence="1" id="KW-0472">Membrane</keyword>
<proteinExistence type="predicted"/>
<evidence type="ECO:0000313" key="3">
    <source>
        <dbReference type="Proteomes" id="UP000440125"/>
    </source>
</evidence>
<evidence type="ECO:0000313" key="2">
    <source>
        <dbReference type="EMBL" id="MUM64770.1"/>
    </source>
</evidence>
<sequence>MFEIWYIHITLAIISVIVSILILAEFYKLKKEFNKSKVFSVLLAVSILLTLDSISDLFAFSMWSSNRNPVIIYPSLAISVFTTLSIILIYYYITRV</sequence>
<dbReference type="Proteomes" id="UP000440125">
    <property type="component" value="Unassembled WGS sequence"/>
</dbReference>
<reference evidence="2 3" key="1">
    <citation type="submission" date="2019-10" db="EMBL/GenBank/DDBJ databases">
        <title>Genome Sequences from Six Type Strain Members of the Archaeal Family Sulfolobaceae: Acidianus ambivalens, Acidianus infernus, Metallosphaera prunae, Stygiolobus azoricus, Sulfolobus metallicus, and Sulfurisphaera ohwakuensis.</title>
        <authorList>
            <person name="Counts J.A."/>
            <person name="Kelly R.M."/>
        </authorList>
    </citation>
    <scope>NUCLEOTIDE SEQUENCE [LARGE SCALE GENOMIC DNA]</scope>
    <source>
        <strain evidence="2 3">DSM 3191</strain>
    </source>
</reference>
<keyword evidence="1" id="KW-0812">Transmembrane</keyword>
<accession>A0A6A9QHQ8</accession>
<protein>
    <submittedName>
        <fullName evidence="2">Uncharacterized protein</fullName>
    </submittedName>
</protein>
<organism evidence="2 3">
    <name type="scientific">Acidianus infernus</name>
    <dbReference type="NCBI Taxonomy" id="12915"/>
    <lineage>
        <taxon>Archaea</taxon>
        <taxon>Thermoproteota</taxon>
        <taxon>Thermoprotei</taxon>
        <taxon>Sulfolobales</taxon>
        <taxon>Sulfolobaceae</taxon>
        <taxon>Acidianus</taxon>
    </lineage>
</organism>
<comment type="caution">
    <text evidence="2">The sequence shown here is derived from an EMBL/GenBank/DDBJ whole genome shotgun (WGS) entry which is preliminary data.</text>
</comment>
<feature type="transmembrane region" description="Helical" evidence="1">
    <location>
        <begin position="70"/>
        <end position="93"/>
    </location>
</feature>
<feature type="transmembrane region" description="Helical" evidence="1">
    <location>
        <begin position="6"/>
        <end position="27"/>
    </location>
</feature>
<dbReference type="RefSeq" id="WP_155863169.1">
    <property type="nucleotide sequence ID" value="NZ_JBGTCZ010000059.1"/>
</dbReference>
<feature type="transmembrane region" description="Helical" evidence="1">
    <location>
        <begin position="39"/>
        <end position="64"/>
    </location>
</feature>
<name>A0A6A9QHQ8_ACIIN</name>
<gene>
    <name evidence="2" type="ORF">D1867_05825</name>
</gene>
<keyword evidence="1" id="KW-1133">Transmembrane helix</keyword>
<dbReference type="AlphaFoldDB" id="A0A6A9QHQ8"/>
<dbReference type="EMBL" id="WFIY01000004">
    <property type="protein sequence ID" value="MUM64770.1"/>
    <property type="molecule type" value="Genomic_DNA"/>
</dbReference>